<reference evidence="3 4" key="1">
    <citation type="journal article" date="2018" name="Sci. Rep.">
        <title>Comparative genomics provides insights into the lifestyle and reveals functional heterogeneity of dark septate endophytic fungi.</title>
        <authorList>
            <person name="Knapp D.G."/>
            <person name="Nemeth J.B."/>
            <person name="Barry K."/>
            <person name="Hainaut M."/>
            <person name="Henrissat B."/>
            <person name="Johnson J."/>
            <person name="Kuo A."/>
            <person name="Lim J.H.P."/>
            <person name="Lipzen A."/>
            <person name="Nolan M."/>
            <person name="Ohm R.A."/>
            <person name="Tamas L."/>
            <person name="Grigoriev I.V."/>
            <person name="Spatafora J.W."/>
            <person name="Nagy L.G."/>
            <person name="Kovacs G.M."/>
        </authorList>
    </citation>
    <scope>NUCLEOTIDE SEQUENCE [LARGE SCALE GENOMIC DNA]</scope>
    <source>
        <strain evidence="3 4">DSE2036</strain>
    </source>
</reference>
<dbReference type="Proteomes" id="UP000244855">
    <property type="component" value="Unassembled WGS sequence"/>
</dbReference>
<evidence type="ECO:0000313" key="4">
    <source>
        <dbReference type="Proteomes" id="UP000244855"/>
    </source>
</evidence>
<evidence type="ECO:0008006" key="5">
    <source>
        <dbReference type="Google" id="ProtNLM"/>
    </source>
</evidence>
<name>A0A2V1E1B4_9PLEO</name>
<dbReference type="AlphaFoldDB" id="A0A2V1E1B4"/>
<feature type="compositionally biased region" description="Low complexity" evidence="1">
    <location>
        <begin position="396"/>
        <end position="414"/>
    </location>
</feature>
<proteinExistence type="predicted"/>
<gene>
    <name evidence="3" type="ORF">DM02DRAFT_626100</name>
</gene>
<dbReference type="EMBL" id="KZ805334">
    <property type="protein sequence ID" value="PVI03235.1"/>
    <property type="molecule type" value="Genomic_DNA"/>
</dbReference>
<sequence length="414" mass="44791">MKLTYTPFLSILWATQTSALPADPSGVETFSPLPDPAALFKRAPRDCGTFKFKCARAAGACNNACYYINCVNNKNAQFAWGSSPVDNRIHSGCTTTTKSSLCRLTPFSQRVWDRQPDSNAPKPLQCDEFPMNAFKQTEFKEGTVRNSLRCINGGENGSGGSQFGQFRQATGDWAKGGRLAGTRTCDGAMNDGDTFKVDWIIDGDDGIPTADQDRLVPYCKPNPNCANDGYQFHMSKLQLNDGGTGIVEQPYNYNTNNRYALTGKSDMKQYRVKVFRNGGSAVEVEVFEVFGSEEVSKGKKAGEFGDKKQIEVTGLPKSLFVFGHGGLGTEVTFSYTRSDAATLFDFDFPNGDMAWGSGEKGIAGDWCQVGGVNMVSNTQWIYCDFVGLAAPATGGSRPASQSQAPTAAPKSSAR</sequence>
<evidence type="ECO:0000256" key="2">
    <source>
        <dbReference type="SAM" id="SignalP"/>
    </source>
</evidence>
<dbReference type="OrthoDB" id="3790329at2759"/>
<accession>A0A2V1E1B4</accession>
<protein>
    <recommendedName>
        <fullName evidence="5">Polysaccharide lyase family 14 protein</fullName>
    </recommendedName>
</protein>
<feature type="chain" id="PRO_5015836184" description="Polysaccharide lyase family 14 protein" evidence="2">
    <location>
        <begin position="20"/>
        <end position="414"/>
    </location>
</feature>
<feature type="region of interest" description="Disordered" evidence="1">
    <location>
        <begin position="393"/>
        <end position="414"/>
    </location>
</feature>
<keyword evidence="2" id="KW-0732">Signal</keyword>
<evidence type="ECO:0000256" key="1">
    <source>
        <dbReference type="SAM" id="MobiDB-lite"/>
    </source>
</evidence>
<organism evidence="3 4">
    <name type="scientific">Periconia macrospinosa</name>
    <dbReference type="NCBI Taxonomy" id="97972"/>
    <lineage>
        <taxon>Eukaryota</taxon>
        <taxon>Fungi</taxon>
        <taxon>Dikarya</taxon>
        <taxon>Ascomycota</taxon>
        <taxon>Pezizomycotina</taxon>
        <taxon>Dothideomycetes</taxon>
        <taxon>Pleosporomycetidae</taxon>
        <taxon>Pleosporales</taxon>
        <taxon>Massarineae</taxon>
        <taxon>Periconiaceae</taxon>
        <taxon>Periconia</taxon>
    </lineage>
</organism>
<keyword evidence="4" id="KW-1185">Reference proteome</keyword>
<evidence type="ECO:0000313" key="3">
    <source>
        <dbReference type="EMBL" id="PVI03235.1"/>
    </source>
</evidence>
<feature type="signal peptide" evidence="2">
    <location>
        <begin position="1"/>
        <end position="19"/>
    </location>
</feature>